<evidence type="ECO:0000256" key="8">
    <source>
        <dbReference type="SAM" id="MobiDB-lite"/>
    </source>
</evidence>
<dbReference type="PANTHER" id="PTHR31077:SF1">
    <property type="entry name" value="U4_U6.U5 SMALL NUCLEAR RIBONUCLEOPROTEIN 27 KDA PROTEIN"/>
    <property type="match status" value="1"/>
</dbReference>
<feature type="compositionally biased region" description="Basic residues" evidence="8">
    <location>
        <begin position="64"/>
        <end position="77"/>
    </location>
</feature>
<keyword evidence="5" id="KW-0507">mRNA processing</keyword>
<dbReference type="EMBL" id="CAJVPI010000398">
    <property type="protein sequence ID" value="CAG8530006.1"/>
    <property type="molecule type" value="Genomic_DNA"/>
</dbReference>
<dbReference type="GO" id="GO:0006397">
    <property type="term" value="P:mRNA processing"/>
    <property type="evidence" value="ECO:0007669"/>
    <property type="project" value="UniProtKB-KW"/>
</dbReference>
<evidence type="ECO:0000256" key="1">
    <source>
        <dbReference type="ARBA" id="ARBA00003632"/>
    </source>
</evidence>
<dbReference type="GO" id="GO:0071011">
    <property type="term" value="C:precatalytic spliceosome"/>
    <property type="evidence" value="ECO:0007669"/>
    <property type="project" value="TreeGrafter"/>
</dbReference>
<comment type="function">
    <text evidence="1">May play a role in mRNA splicing.</text>
</comment>
<feature type="domain" description="U4/U6.U5 small nuclear ribonucleoprotein 27kDa protein" evidence="9">
    <location>
        <begin position="97"/>
        <end position="150"/>
    </location>
</feature>
<evidence type="ECO:0000256" key="6">
    <source>
        <dbReference type="ARBA" id="ARBA00023187"/>
    </source>
</evidence>
<sequence>MPRSPSPRPEYSRRSHGHSDYRDSYRDRDRPSEDVHPRRRSRSPGRDKYDRRDRRSHDRYSRTKERRKSRSRSKSRSPRKDESTNVVEVSIDPDEEPEKAMLAFMGISGFSTTKGAKVTGNDMSAVNIKKQRQYRQYMNRRGGFNRPLDKVQ</sequence>
<evidence type="ECO:0000259" key="9">
    <source>
        <dbReference type="Pfam" id="PF08648"/>
    </source>
</evidence>
<comment type="subunit">
    <text evidence="4">Part of a tri-snRNP complex.</text>
</comment>
<feature type="compositionally biased region" description="Basic and acidic residues" evidence="8">
    <location>
        <begin position="10"/>
        <end position="36"/>
    </location>
</feature>
<protein>
    <submittedName>
        <fullName evidence="10">11546_t:CDS:1</fullName>
    </submittedName>
</protein>
<dbReference type="InterPro" id="IPR013957">
    <property type="entry name" value="SNRNP27"/>
</dbReference>
<keyword evidence="6" id="KW-0508">mRNA splicing</keyword>
<comment type="subcellular location">
    <subcellularLocation>
        <location evidence="2">Nucleus</location>
    </subcellularLocation>
</comment>
<dbReference type="Pfam" id="PF08648">
    <property type="entry name" value="SNRNP27"/>
    <property type="match status" value="1"/>
</dbReference>
<feature type="region of interest" description="Disordered" evidence="8">
    <location>
        <begin position="1"/>
        <end position="94"/>
    </location>
</feature>
<gene>
    <name evidence="10" type="ORF">PBRASI_LOCUS4061</name>
</gene>
<evidence type="ECO:0000256" key="2">
    <source>
        <dbReference type="ARBA" id="ARBA00004123"/>
    </source>
</evidence>
<dbReference type="Proteomes" id="UP000789739">
    <property type="component" value="Unassembled WGS sequence"/>
</dbReference>
<reference evidence="10" key="1">
    <citation type="submission" date="2021-06" db="EMBL/GenBank/DDBJ databases">
        <authorList>
            <person name="Kallberg Y."/>
            <person name="Tangrot J."/>
            <person name="Rosling A."/>
        </authorList>
    </citation>
    <scope>NUCLEOTIDE SEQUENCE</scope>
    <source>
        <strain evidence="10">BR232B</strain>
    </source>
</reference>
<proteinExistence type="inferred from homology"/>
<comment type="similarity">
    <text evidence="3">Belongs to the SNUT3 family.</text>
</comment>
<evidence type="ECO:0000313" key="10">
    <source>
        <dbReference type="EMBL" id="CAG8530006.1"/>
    </source>
</evidence>
<evidence type="ECO:0000256" key="5">
    <source>
        <dbReference type="ARBA" id="ARBA00022664"/>
    </source>
</evidence>
<evidence type="ECO:0000256" key="4">
    <source>
        <dbReference type="ARBA" id="ARBA00011825"/>
    </source>
</evidence>
<evidence type="ECO:0000256" key="3">
    <source>
        <dbReference type="ARBA" id="ARBA00008218"/>
    </source>
</evidence>
<accession>A0A9N9AH57</accession>
<dbReference type="GO" id="GO:0008380">
    <property type="term" value="P:RNA splicing"/>
    <property type="evidence" value="ECO:0007669"/>
    <property type="project" value="UniProtKB-KW"/>
</dbReference>
<dbReference type="OrthoDB" id="21368at2759"/>
<keyword evidence="7" id="KW-0539">Nucleus</keyword>
<organism evidence="10 11">
    <name type="scientific">Paraglomus brasilianum</name>
    <dbReference type="NCBI Taxonomy" id="144538"/>
    <lineage>
        <taxon>Eukaryota</taxon>
        <taxon>Fungi</taxon>
        <taxon>Fungi incertae sedis</taxon>
        <taxon>Mucoromycota</taxon>
        <taxon>Glomeromycotina</taxon>
        <taxon>Glomeromycetes</taxon>
        <taxon>Paraglomerales</taxon>
        <taxon>Paraglomeraceae</taxon>
        <taxon>Paraglomus</taxon>
    </lineage>
</organism>
<evidence type="ECO:0000256" key="7">
    <source>
        <dbReference type="ARBA" id="ARBA00023242"/>
    </source>
</evidence>
<dbReference type="PANTHER" id="PTHR31077">
    <property type="entry name" value="U4/U6.U5 SMALL NUCLEAR RIBONUCLEOPROTEIN 27 KDA PROTEIN"/>
    <property type="match status" value="1"/>
</dbReference>
<evidence type="ECO:0000313" key="11">
    <source>
        <dbReference type="Proteomes" id="UP000789739"/>
    </source>
</evidence>
<keyword evidence="11" id="KW-1185">Reference proteome</keyword>
<name>A0A9N9AH57_9GLOM</name>
<comment type="caution">
    <text evidence="10">The sequence shown here is derived from an EMBL/GenBank/DDBJ whole genome shotgun (WGS) entry which is preliminary data.</text>
</comment>
<dbReference type="AlphaFoldDB" id="A0A9N9AH57"/>
<feature type="compositionally biased region" description="Basic and acidic residues" evidence="8">
    <location>
        <begin position="44"/>
        <end position="63"/>
    </location>
</feature>
<feature type="region of interest" description="Disordered" evidence="8">
    <location>
        <begin position="132"/>
        <end position="152"/>
    </location>
</feature>